<keyword evidence="2" id="KW-1185">Reference proteome</keyword>
<reference evidence="2" key="1">
    <citation type="submission" date="2016-10" db="EMBL/GenBank/DDBJ databases">
        <authorList>
            <person name="Varghese N."/>
            <person name="Submissions S."/>
        </authorList>
    </citation>
    <scope>NUCLEOTIDE SEQUENCE [LARGE SCALE GENOMIC DNA]</scope>
    <source>
        <strain evidence="2">DSM 28463</strain>
    </source>
</reference>
<dbReference type="EMBL" id="FOVP01000012">
    <property type="protein sequence ID" value="SFN96998.1"/>
    <property type="molecule type" value="Genomic_DNA"/>
</dbReference>
<proteinExistence type="predicted"/>
<name>A0A1I5DCL6_9RHOB</name>
<protein>
    <submittedName>
        <fullName evidence="1">Uncharacterized protein</fullName>
    </submittedName>
</protein>
<dbReference type="STRING" id="1005928.SAMN04487859_11257"/>
<evidence type="ECO:0000313" key="1">
    <source>
        <dbReference type="EMBL" id="SFN96998.1"/>
    </source>
</evidence>
<evidence type="ECO:0000313" key="2">
    <source>
        <dbReference type="Proteomes" id="UP000198599"/>
    </source>
</evidence>
<dbReference type="Proteomes" id="UP000198599">
    <property type="component" value="Unassembled WGS sequence"/>
</dbReference>
<accession>A0A1I5DCL6</accession>
<gene>
    <name evidence="1" type="ORF">SAMN04487859_11257</name>
</gene>
<dbReference type="AlphaFoldDB" id="A0A1I5DCL6"/>
<sequence length="68" mass="7689">MYAKYGTFAFYQSVLSECACTPYIARARDGLRELADRAQRMETKGSLLSSATVHALAFVFKRSFIRDT</sequence>
<organism evidence="1 2">
    <name type="scientific">Roseovarius lutimaris</name>
    <dbReference type="NCBI Taxonomy" id="1005928"/>
    <lineage>
        <taxon>Bacteria</taxon>
        <taxon>Pseudomonadati</taxon>
        <taxon>Pseudomonadota</taxon>
        <taxon>Alphaproteobacteria</taxon>
        <taxon>Rhodobacterales</taxon>
        <taxon>Roseobacteraceae</taxon>
        <taxon>Roseovarius</taxon>
    </lineage>
</organism>